<dbReference type="PROSITE" id="PS50835">
    <property type="entry name" value="IG_LIKE"/>
    <property type="match status" value="1"/>
</dbReference>
<sequence>MARTRVAGGRTRRERGCAPQARKLGKSQGRGCAWCAGQPEGASSGSSCALPLGCAIGGAFLPANTCPGERVLDPEQREQCRAAATATSVTWYKEGESLLSRVKASCATEILHSGLVQHRSIEDILLMMTETRIYICSMP</sequence>
<organism evidence="3 4">
    <name type="scientific">Cardiocondyla obscurior</name>
    <dbReference type="NCBI Taxonomy" id="286306"/>
    <lineage>
        <taxon>Eukaryota</taxon>
        <taxon>Metazoa</taxon>
        <taxon>Ecdysozoa</taxon>
        <taxon>Arthropoda</taxon>
        <taxon>Hexapoda</taxon>
        <taxon>Insecta</taxon>
        <taxon>Pterygota</taxon>
        <taxon>Neoptera</taxon>
        <taxon>Endopterygota</taxon>
        <taxon>Hymenoptera</taxon>
        <taxon>Apocrita</taxon>
        <taxon>Aculeata</taxon>
        <taxon>Formicoidea</taxon>
        <taxon>Formicidae</taxon>
        <taxon>Myrmicinae</taxon>
        <taxon>Cardiocondyla</taxon>
    </lineage>
</organism>
<name>A0AAW2H5C4_9HYME</name>
<comment type="caution">
    <text evidence="3">The sequence shown here is derived from an EMBL/GenBank/DDBJ whole genome shotgun (WGS) entry which is preliminary data.</text>
</comment>
<dbReference type="Proteomes" id="UP001430953">
    <property type="component" value="Unassembled WGS sequence"/>
</dbReference>
<dbReference type="EMBL" id="JADYXP020000001">
    <property type="protein sequence ID" value="KAL0134536.1"/>
    <property type="molecule type" value="Genomic_DNA"/>
</dbReference>
<proteinExistence type="predicted"/>
<evidence type="ECO:0000259" key="2">
    <source>
        <dbReference type="PROSITE" id="PS50835"/>
    </source>
</evidence>
<gene>
    <name evidence="3" type="ORF">PUN28_001370</name>
</gene>
<reference evidence="3 4" key="1">
    <citation type="submission" date="2023-03" db="EMBL/GenBank/DDBJ databases">
        <title>High recombination rates correlate with genetic variation in Cardiocondyla obscurior ants.</title>
        <authorList>
            <person name="Errbii M."/>
        </authorList>
    </citation>
    <scope>NUCLEOTIDE SEQUENCE [LARGE SCALE GENOMIC DNA]</scope>
    <source>
        <strain evidence="3">Alpha-2009</strain>
        <tissue evidence="3">Whole body</tissue>
    </source>
</reference>
<evidence type="ECO:0000256" key="1">
    <source>
        <dbReference type="SAM" id="MobiDB-lite"/>
    </source>
</evidence>
<feature type="domain" description="Ig-like" evidence="2">
    <location>
        <begin position="19"/>
        <end position="139"/>
    </location>
</feature>
<feature type="region of interest" description="Disordered" evidence="1">
    <location>
        <begin position="1"/>
        <end position="24"/>
    </location>
</feature>
<evidence type="ECO:0000313" key="3">
    <source>
        <dbReference type="EMBL" id="KAL0134536.1"/>
    </source>
</evidence>
<accession>A0AAW2H5C4</accession>
<keyword evidence="4" id="KW-1185">Reference proteome</keyword>
<dbReference type="AlphaFoldDB" id="A0AAW2H5C4"/>
<protein>
    <recommendedName>
        <fullName evidence="2">Ig-like domain-containing protein</fullName>
    </recommendedName>
</protein>
<dbReference type="InterPro" id="IPR007110">
    <property type="entry name" value="Ig-like_dom"/>
</dbReference>
<evidence type="ECO:0000313" key="4">
    <source>
        <dbReference type="Proteomes" id="UP001430953"/>
    </source>
</evidence>